<protein>
    <submittedName>
        <fullName evidence="1">Ankyrin repeat protein</fullName>
    </submittedName>
</protein>
<evidence type="ECO:0000313" key="2">
    <source>
        <dbReference type="Proteomes" id="UP000054773"/>
    </source>
</evidence>
<keyword evidence="2" id="KW-1185">Reference proteome</keyword>
<dbReference type="RefSeq" id="WP_058525446.1">
    <property type="nucleotide sequence ID" value="NZ_CAAAHY010000001.1"/>
</dbReference>
<dbReference type="OrthoDB" id="5649157at2"/>
<organism evidence="1 2">
    <name type="scientific">Legionella erythra</name>
    <dbReference type="NCBI Taxonomy" id="448"/>
    <lineage>
        <taxon>Bacteria</taxon>
        <taxon>Pseudomonadati</taxon>
        <taxon>Pseudomonadota</taxon>
        <taxon>Gammaproteobacteria</taxon>
        <taxon>Legionellales</taxon>
        <taxon>Legionellaceae</taxon>
        <taxon>Legionella</taxon>
    </lineage>
</organism>
<dbReference type="Proteomes" id="UP000054773">
    <property type="component" value="Unassembled WGS sequence"/>
</dbReference>
<reference evidence="1 2" key="1">
    <citation type="submission" date="2015-11" db="EMBL/GenBank/DDBJ databases">
        <title>Genomic analysis of 38 Legionella species identifies large and diverse effector repertoires.</title>
        <authorList>
            <person name="Burstein D."/>
            <person name="Amaro F."/>
            <person name="Zusman T."/>
            <person name="Lifshitz Z."/>
            <person name="Cohen O."/>
            <person name="Gilbert J.A."/>
            <person name="Pupko T."/>
            <person name="Shuman H.A."/>
            <person name="Segal G."/>
        </authorList>
    </citation>
    <scope>NUCLEOTIDE SEQUENCE [LARGE SCALE GENOMIC DNA]</scope>
    <source>
        <strain evidence="1 2">SE-32A-C8</strain>
    </source>
</reference>
<name>A0A0W0TVA0_LEGER</name>
<dbReference type="STRING" id="448.Lery_0267"/>
<proteinExistence type="predicted"/>
<dbReference type="Pfam" id="PF18632">
    <property type="entry name" value="DUF5630"/>
    <property type="match status" value="1"/>
</dbReference>
<dbReference type="EMBL" id="LNYA01000003">
    <property type="protein sequence ID" value="KTC99366.1"/>
    <property type="molecule type" value="Genomic_DNA"/>
</dbReference>
<dbReference type="PATRIC" id="fig|448.7.peg.278"/>
<comment type="caution">
    <text evidence="1">The sequence shown here is derived from an EMBL/GenBank/DDBJ whole genome shotgun (WGS) entry which is preliminary data.</text>
</comment>
<sequence length="291" mass="32925">MTDESSPSIDDLLHAKAFEAVIDRLASWSAIKLAEFCIKYPESYDLLKTNELDGFWQARRQAISKYALKAQDGVCDADLTVGHTLYLLAQREKTQGDMKRYQEYLSQALSVHSIHAAQAWIHEIVMAVEKPDLKLIQDIAAILYNQEGLAKRHGTPGYLLVANGYFYLLRWLSEINKDEDLNEWRIQYEGTVFSLWKSLYLAQDRELDSADSIHNAYFGCGLANSNSFKLPTIDAMMDKCGELCGDSALRKRARYAATMTGNPGHSLSLWATAEAKREQSCQQDVLKSHKM</sequence>
<accession>A0A0W0TVA0</accession>
<dbReference type="AlphaFoldDB" id="A0A0W0TVA0"/>
<evidence type="ECO:0000313" key="1">
    <source>
        <dbReference type="EMBL" id="KTC99366.1"/>
    </source>
</evidence>
<gene>
    <name evidence="1" type="ORF">Lery_0267</name>
</gene>
<dbReference type="InterPro" id="IPR040808">
    <property type="entry name" value="DUF5630"/>
</dbReference>